<dbReference type="InterPro" id="IPR054213">
    <property type="entry name" value="DUF6920"/>
</dbReference>
<sequence>MGKLKITLLAAAAVLALGAGAMATAAADYHAGIDADIAAVLRTAATADPAPVTAAELAALPEPVRRYMAFAFQGEAPRRLRAAGVAQQGEFRRPGATTWEPMSAEQYVAAAGPEPAFVFTGSTWVLPGVPARAMDAYVDGRMRMRAKLFSAIPVMAEDGGALDHVSILRFFIESALYPSALLPGPNLRWEALDADHARAVVLADGVPIGAYRVTVDAAGALVRMESEADGDPATAGRFHGAGEVVTRGDYRAVDGVMVPHAFTLSRRIGGQEQPFWRGTVMRIAFDVAKRF</sequence>
<dbReference type="Pfam" id="PF21900">
    <property type="entry name" value="DUF6920"/>
    <property type="match status" value="1"/>
</dbReference>
<dbReference type="OrthoDB" id="3671061at2"/>
<dbReference type="EMBL" id="OCNJ01000002">
    <property type="protein sequence ID" value="SOD92126.1"/>
    <property type="molecule type" value="Genomic_DNA"/>
</dbReference>
<keyword evidence="3" id="KW-1185">Reference proteome</keyword>
<evidence type="ECO:0000256" key="1">
    <source>
        <dbReference type="SAM" id="SignalP"/>
    </source>
</evidence>
<name>A0A286GA61_9PROT</name>
<keyword evidence="1" id="KW-0732">Signal</keyword>
<dbReference type="RefSeq" id="WP_097278039.1">
    <property type="nucleotide sequence ID" value="NZ_OCNJ01000002.1"/>
</dbReference>
<proteinExistence type="predicted"/>
<dbReference type="Proteomes" id="UP000219621">
    <property type="component" value="Unassembled WGS sequence"/>
</dbReference>
<evidence type="ECO:0000313" key="3">
    <source>
        <dbReference type="Proteomes" id="UP000219621"/>
    </source>
</evidence>
<feature type="chain" id="PRO_5012628787" evidence="1">
    <location>
        <begin position="27"/>
        <end position="291"/>
    </location>
</feature>
<accession>A0A286GA61</accession>
<reference evidence="2 3" key="1">
    <citation type="submission" date="2017-09" db="EMBL/GenBank/DDBJ databases">
        <authorList>
            <person name="Ehlers B."/>
            <person name="Leendertz F.H."/>
        </authorList>
    </citation>
    <scope>NUCLEOTIDE SEQUENCE [LARGE SCALE GENOMIC DNA]</scope>
    <source>
        <strain evidence="2 3">USBA 140</strain>
    </source>
</reference>
<feature type="signal peptide" evidence="1">
    <location>
        <begin position="1"/>
        <end position="26"/>
    </location>
</feature>
<organism evidence="2 3">
    <name type="scientific">Caenispirillum bisanense</name>
    <dbReference type="NCBI Taxonomy" id="414052"/>
    <lineage>
        <taxon>Bacteria</taxon>
        <taxon>Pseudomonadati</taxon>
        <taxon>Pseudomonadota</taxon>
        <taxon>Alphaproteobacteria</taxon>
        <taxon>Rhodospirillales</taxon>
        <taxon>Novispirillaceae</taxon>
        <taxon>Caenispirillum</taxon>
    </lineage>
</organism>
<evidence type="ECO:0000313" key="2">
    <source>
        <dbReference type="EMBL" id="SOD92126.1"/>
    </source>
</evidence>
<gene>
    <name evidence="2" type="ORF">SAMN05421508_102278</name>
</gene>
<protein>
    <submittedName>
        <fullName evidence="2">Uncharacterized protein</fullName>
    </submittedName>
</protein>
<dbReference type="AlphaFoldDB" id="A0A286GA61"/>